<reference evidence="2" key="1">
    <citation type="submission" date="2013-10" db="EMBL/GenBank/DDBJ databases">
        <title>Genomic analysis of the causative agents of coccidiosis in chickens.</title>
        <authorList>
            <person name="Reid A.J."/>
            <person name="Blake D."/>
            <person name="Billington K."/>
            <person name="Browne H."/>
            <person name="Dunn M."/>
            <person name="Hung S."/>
            <person name="Kawahara F."/>
            <person name="Miranda-Saavedra D."/>
            <person name="Mourier T."/>
            <person name="Nagra H."/>
            <person name="Otto T.D."/>
            <person name="Rawlings N."/>
            <person name="Sanchez A."/>
            <person name="Sanders M."/>
            <person name="Subramaniam C."/>
            <person name="Tay Y."/>
            <person name="Dear P."/>
            <person name="Doerig C."/>
            <person name="Gruber A."/>
            <person name="Parkinson J."/>
            <person name="Shirley M."/>
            <person name="Wan K.L."/>
            <person name="Berriman M."/>
            <person name="Tomley F."/>
            <person name="Pain A."/>
        </authorList>
    </citation>
    <scope>NUCLEOTIDE SEQUENCE [LARGE SCALE GENOMIC DNA]</scope>
    <source>
        <strain evidence="2">Houghton</strain>
    </source>
</reference>
<evidence type="ECO:0000313" key="2">
    <source>
        <dbReference type="EMBL" id="CDJ52163.1"/>
    </source>
</evidence>
<proteinExistence type="predicted"/>
<sequence>MDDVGELVGAADRSEATASQQDDKNLVKVELSGADNATPNVSDAKPTHVSFFLDGDKVDNGLLASSDIPPPASPAIEMTSSIASEEAMKPSAESASSSQNSLENLDEKGITELADLMQDEQTDSANVDTEAIVELQQSRSLPEAINFLSRTTQELEGRVNVLLAQHEEEFFAAFRSHMAKVQKHVESLQACADEQKNLLERDLRIKTLQQELQWFVNEAVRLDQEPTESQGTGVPAPKAIAPPALVAKAAFTVHTNPPYQLDPKTLKHKSSEDPEVMKETIEDLRKQVSCLAATNRRLQNEAKRNSRVE</sequence>
<protein>
    <submittedName>
        <fullName evidence="2">Myosin heavy chain, putative</fullName>
    </submittedName>
</protein>
<keyword evidence="3" id="KW-1185">Reference proteome</keyword>
<dbReference type="VEuPathDB" id="ToxoDB:EBH_0047430"/>
<name>U6LSB5_9EIME</name>
<gene>
    <name evidence="2" type="ORF">EBH_0047430</name>
</gene>
<dbReference type="AlphaFoldDB" id="U6LSB5"/>
<dbReference type="Proteomes" id="UP000030750">
    <property type="component" value="Unassembled WGS sequence"/>
</dbReference>
<dbReference type="EMBL" id="HG713081">
    <property type="protein sequence ID" value="CDJ52163.1"/>
    <property type="molecule type" value="Genomic_DNA"/>
</dbReference>
<accession>U6LSB5</accession>
<evidence type="ECO:0000256" key="1">
    <source>
        <dbReference type="SAM" id="MobiDB-lite"/>
    </source>
</evidence>
<feature type="region of interest" description="Disordered" evidence="1">
    <location>
        <begin position="84"/>
        <end position="103"/>
    </location>
</feature>
<dbReference type="OrthoDB" id="299625at2759"/>
<organism evidence="2 3">
    <name type="scientific">Eimeria brunetti</name>
    <dbReference type="NCBI Taxonomy" id="51314"/>
    <lineage>
        <taxon>Eukaryota</taxon>
        <taxon>Sar</taxon>
        <taxon>Alveolata</taxon>
        <taxon>Apicomplexa</taxon>
        <taxon>Conoidasida</taxon>
        <taxon>Coccidia</taxon>
        <taxon>Eucoccidiorida</taxon>
        <taxon>Eimeriorina</taxon>
        <taxon>Eimeriidae</taxon>
        <taxon>Eimeria</taxon>
    </lineage>
</organism>
<evidence type="ECO:0000313" key="3">
    <source>
        <dbReference type="Proteomes" id="UP000030750"/>
    </source>
</evidence>
<feature type="region of interest" description="Disordered" evidence="1">
    <location>
        <begin position="1"/>
        <end position="26"/>
    </location>
</feature>
<reference evidence="2" key="2">
    <citation type="submission" date="2013-10" db="EMBL/GenBank/DDBJ databases">
        <authorList>
            <person name="Aslett M."/>
        </authorList>
    </citation>
    <scope>NUCLEOTIDE SEQUENCE [LARGE SCALE GENOMIC DNA]</scope>
    <source>
        <strain evidence="2">Houghton</strain>
    </source>
</reference>